<dbReference type="InterPro" id="IPR013103">
    <property type="entry name" value="RVT_2"/>
</dbReference>
<feature type="domain" description="Reverse transcriptase Ty1/copia-type" evidence="2">
    <location>
        <begin position="16"/>
        <end position="88"/>
    </location>
</feature>
<reference evidence="3 4" key="1">
    <citation type="submission" date="2024-01" db="EMBL/GenBank/DDBJ databases">
        <title>The complete chloroplast genome sequence of Lithospermum erythrorhizon: insights into the phylogenetic relationship among Boraginaceae species and the maternal lineages of purple gromwells.</title>
        <authorList>
            <person name="Okada T."/>
            <person name="Watanabe K."/>
        </authorList>
    </citation>
    <scope>NUCLEOTIDE SEQUENCE [LARGE SCALE GENOMIC DNA]</scope>
</reference>
<gene>
    <name evidence="3" type="ORF">LIER_38023</name>
</gene>
<protein>
    <recommendedName>
        <fullName evidence="2">Reverse transcriptase Ty1/copia-type domain-containing protein</fullName>
    </recommendedName>
</protein>
<accession>A0AAV3PW08</accession>
<evidence type="ECO:0000313" key="4">
    <source>
        <dbReference type="Proteomes" id="UP001454036"/>
    </source>
</evidence>
<evidence type="ECO:0000259" key="2">
    <source>
        <dbReference type="Pfam" id="PF07727"/>
    </source>
</evidence>
<keyword evidence="1" id="KW-1133">Transmembrane helix</keyword>
<evidence type="ECO:0000256" key="1">
    <source>
        <dbReference type="SAM" id="Phobius"/>
    </source>
</evidence>
<dbReference type="AlphaFoldDB" id="A0AAV3PW08"/>
<keyword evidence="1" id="KW-0472">Membrane</keyword>
<evidence type="ECO:0000313" key="3">
    <source>
        <dbReference type="EMBL" id="GAA0155117.1"/>
    </source>
</evidence>
<dbReference type="Pfam" id="PF07727">
    <property type="entry name" value="RVT_2"/>
    <property type="match status" value="1"/>
</dbReference>
<name>A0AAV3PW08_LITER</name>
<keyword evidence="4" id="KW-1185">Reference proteome</keyword>
<proteinExistence type="predicted"/>
<feature type="transmembrane region" description="Helical" evidence="1">
    <location>
        <begin position="127"/>
        <end position="154"/>
    </location>
</feature>
<organism evidence="3 4">
    <name type="scientific">Lithospermum erythrorhizon</name>
    <name type="common">Purple gromwell</name>
    <name type="synonym">Lithospermum officinale var. erythrorhizon</name>
    <dbReference type="NCBI Taxonomy" id="34254"/>
    <lineage>
        <taxon>Eukaryota</taxon>
        <taxon>Viridiplantae</taxon>
        <taxon>Streptophyta</taxon>
        <taxon>Embryophyta</taxon>
        <taxon>Tracheophyta</taxon>
        <taxon>Spermatophyta</taxon>
        <taxon>Magnoliopsida</taxon>
        <taxon>eudicotyledons</taxon>
        <taxon>Gunneridae</taxon>
        <taxon>Pentapetalae</taxon>
        <taxon>asterids</taxon>
        <taxon>lamiids</taxon>
        <taxon>Boraginales</taxon>
        <taxon>Boraginaceae</taxon>
        <taxon>Boraginoideae</taxon>
        <taxon>Lithospermeae</taxon>
        <taxon>Lithospermum</taxon>
    </lineage>
</organism>
<keyword evidence="1" id="KW-0812">Transmembrane</keyword>
<dbReference type="EMBL" id="BAABME010018816">
    <property type="protein sequence ID" value="GAA0155117.1"/>
    <property type="molecule type" value="Genomic_DNA"/>
</dbReference>
<comment type="caution">
    <text evidence="3">The sequence shown here is derived from an EMBL/GenBank/DDBJ whole genome shotgun (WGS) entry which is preliminary data.</text>
</comment>
<dbReference type="Proteomes" id="UP001454036">
    <property type="component" value="Unassembled WGS sequence"/>
</dbReference>
<sequence length="219" mass="24889">MGDSRKLFTSNNPRAFIITGSSDTLLTEITSHLNSAFYLKDLGLLSYFLGIQVIRSSNSLFLSQQKYIRDLLDKYGFVNCNSVPTPISPRTESAPLDAMPLPNASEYRQLVGALQYLYITRPDITTYYAIFLFPYLMRQLCIVTILMLLIWPIIRLCILELSRISIDYHFVREKVALGDLQVVHVPTHARLADVFIKPNSGPKFRQAIANLCRVQPAKD</sequence>